<evidence type="ECO:0000313" key="6">
    <source>
        <dbReference type="Proteomes" id="UP000619293"/>
    </source>
</evidence>
<keyword evidence="3 4" id="KW-0012">Acyltransferase</keyword>
<keyword evidence="2 4" id="KW-0808">Transferase</keyword>
<dbReference type="GO" id="GO:0046677">
    <property type="term" value="P:response to antibiotic"/>
    <property type="evidence" value="ECO:0007669"/>
    <property type="project" value="UniProtKB-KW"/>
</dbReference>
<gene>
    <name evidence="5" type="ORF">Cch02nite_42810</name>
</gene>
<dbReference type="RefSeq" id="WP_191841542.1">
    <property type="nucleotide sequence ID" value="NZ_BAAALB010000012.1"/>
</dbReference>
<comment type="caution">
    <text evidence="5">The sequence shown here is derived from an EMBL/GenBank/DDBJ whole genome shotgun (WGS) entry which is preliminary data.</text>
</comment>
<dbReference type="InterPro" id="IPR028345">
    <property type="entry name" value="Antibiotic_NAT-like"/>
</dbReference>
<dbReference type="AlphaFoldDB" id="A0A8J3NS76"/>
<dbReference type="SUPFAM" id="SSF110710">
    <property type="entry name" value="TTHA0583/YokD-like"/>
    <property type="match status" value="1"/>
</dbReference>
<keyword evidence="6" id="KW-1185">Reference proteome</keyword>
<dbReference type="PANTHER" id="PTHR11104:SF0">
    <property type="entry name" value="SPBETA PROPHAGE-DERIVED AMINOGLYCOSIDE N(3')-ACETYLTRANSFERASE-LIKE PROTEIN YOKD"/>
    <property type="match status" value="1"/>
</dbReference>
<evidence type="ECO:0000313" key="5">
    <source>
        <dbReference type="EMBL" id="GIF90837.1"/>
    </source>
</evidence>
<evidence type="ECO:0000256" key="3">
    <source>
        <dbReference type="ARBA" id="ARBA00023315"/>
    </source>
</evidence>
<evidence type="ECO:0000256" key="2">
    <source>
        <dbReference type="ARBA" id="ARBA00022679"/>
    </source>
</evidence>
<evidence type="ECO:0000256" key="4">
    <source>
        <dbReference type="RuleBase" id="RU365031"/>
    </source>
</evidence>
<protein>
    <recommendedName>
        <fullName evidence="4">Aminoglycoside N(3)-acetyltransferase</fullName>
        <ecNumber evidence="4">2.3.1.-</ecNumber>
    </recommendedName>
</protein>
<keyword evidence="4" id="KW-0046">Antibiotic resistance</keyword>
<sequence>MIPPRGMQDLDALTADLARLGLPSGRDVLVHCSMRRIGYVEGGAGTLFDAVRQVTGPGATIVVPAQTSDNSTTSPAFREATRSLGQADLDAFEARMKGFNPASTPSYRMGWFAEYVRLLPGSVRSGHPQTSFAANGPRAARLMDGHDLRSHLGEQSPLAKLYESNAAVLLLGVGFAVCTALHLAEYRLRSPRPERRYRCYLEVDGHRRLCEFEAADLDDSVFPQIGRALEETARVSLGRVGAAEARLVAVRDAVDFAAAWMNDRDDTLDMRRHGRRTAQGDRS</sequence>
<comment type="similarity">
    <text evidence="1 4">Belongs to the antibiotic N-acetyltransferase family.</text>
</comment>
<dbReference type="InterPro" id="IPR003679">
    <property type="entry name" value="Amioglycoside_AcTrfase"/>
</dbReference>
<dbReference type="PANTHER" id="PTHR11104">
    <property type="entry name" value="AMINOGLYCOSIDE N3-ACETYLTRANSFERASE"/>
    <property type="match status" value="1"/>
</dbReference>
<evidence type="ECO:0000256" key="1">
    <source>
        <dbReference type="ARBA" id="ARBA00006383"/>
    </source>
</evidence>
<dbReference type="Pfam" id="PF02522">
    <property type="entry name" value="Antibiotic_NAT"/>
    <property type="match status" value="1"/>
</dbReference>
<comment type="catalytic activity">
    <reaction evidence="4">
        <text>a 2-deoxystreptamine antibiotic + acetyl-CoA = an N(3)-acetyl-2-deoxystreptamine antibiotic + CoA + H(+)</text>
        <dbReference type="Rhea" id="RHEA:12665"/>
        <dbReference type="ChEBI" id="CHEBI:15378"/>
        <dbReference type="ChEBI" id="CHEBI:57287"/>
        <dbReference type="ChEBI" id="CHEBI:57288"/>
        <dbReference type="ChEBI" id="CHEBI:57921"/>
        <dbReference type="ChEBI" id="CHEBI:77452"/>
        <dbReference type="EC" id="2.3.1.81"/>
    </reaction>
</comment>
<reference evidence="5 6" key="1">
    <citation type="submission" date="2021-01" db="EMBL/GenBank/DDBJ databases">
        <title>Whole genome shotgun sequence of Catellatospora chokoriensis NBRC 107358.</title>
        <authorList>
            <person name="Komaki H."/>
            <person name="Tamura T."/>
        </authorList>
    </citation>
    <scope>NUCLEOTIDE SEQUENCE [LARGE SCALE GENOMIC DNA]</scope>
    <source>
        <strain evidence="5 6">NBRC 107358</strain>
    </source>
</reference>
<proteinExistence type="inferred from homology"/>
<organism evidence="5 6">
    <name type="scientific">Catellatospora chokoriensis</name>
    <dbReference type="NCBI Taxonomy" id="310353"/>
    <lineage>
        <taxon>Bacteria</taxon>
        <taxon>Bacillati</taxon>
        <taxon>Actinomycetota</taxon>
        <taxon>Actinomycetes</taxon>
        <taxon>Micromonosporales</taxon>
        <taxon>Micromonosporaceae</taxon>
        <taxon>Catellatospora</taxon>
    </lineage>
</organism>
<dbReference type="Proteomes" id="UP000619293">
    <property type="component" value="Unassembled WGS sequence"/>
</dbReference>
<dbReference type="EC" id="2.3.1.-" evidence="4"/>
<accession>A0A8J3NS76</accession>
<dbReference type="GO" id="GO:0046353">
    <property type="term" value="F:aminoglycoside 3-N-acetyltransferase activity"/>
    <property type="evidence" value="ECO:0007669"/>
    <property type="project" value="UniProtKB-EC"/>
</dbReference>
<dbReference type="EMBL" id="BONG01000026">
    <property type="protein sequence ID" value="GIF90837.1"/>
    <property type="molecule type" value="Genomic_DNA"/>
</dbReference>
<name>A0A8J3NS76_9ACTN</name>